<reference evidence="2" key="1">
    <citation type="journal article" date="2003" name="Proc. Natl. Acad. Sci. U.S.A.">
        <title>Proteorhodopsin genes are distributed among divergent marine bacterial taxa.</title>
        <authorList>
            <person name="De La Torre J.R."/>
            <person name="Christianson L.M."/>
            <person name="Beja O."/>
            <person name="Suzuki M.T."/>
            <person name="Karl D.M."/>
            <person name="Heidelberg J."/>
            <person name="DeLong E.F."/>
        </authorList>
    </citation>
    <scope>NUCLEOTIDE SEQUENCE</scope>
</reference>
<evidence type="ECO:0000256" key="1">
    <source>
        <dbReference type="SAM" id="Phobius"/>
    </source>
</evidence>
<evidence type="ECO:0008006" key="3">
    <source>
        <dbReference type="Google" id="ProtNLM"/>
    </source>
</evidence>
<keyword evidence="1" id="KW-1133">Transmembrane helix</keyword>
<dbReference type="NCBIfam" id="TIGR02206">
    <property type="entry name" value="intg_mem_TP0381"/>
    <property type="match status" value="1"/>
</dbReference>
<reference evidence="2" key="2">
    <citation type="submission" date="2003-08" db="EMBL/GenBank/DDBJ databases">
        <authorList>
            <person name="de la Torre J.R."/>
            <person name="Christianson L.M."/>
            <person name="Beja O."/>
            <person name="Suzuki M.T."/>
            <person name="Karl D.M."/>
            <person name="Heidelberg J.F."/>
            <person name="DeLong E.F."/>
        </authorList>
    </citation>
    <scope>NUCLEOTIDE SEQUENCE</scope>
</reference>
<dbReference type="InterPro" id="IPR011737">
    <property type="entry name" value="CHP02206_TP0381"/>
</dbReference>
<dbReference type="AlphaFoldDB" id="Q6UD10"/>
<organism evidence="2">
    <name type="scientific">uncultured marine proteobacterium ANT32C12</name>
    <dbReference type="NCBI Taxonomy" id="248048"/>
    <lineage>
        <taxon>Bacteria</taxon>
        <taxon>Pseudomonadati</taxon>
        <taxon>Pseudomonadota</taxon>
        <taxon>environmental samples</taxon>
    </lineage>
</organism>
<keyword evidence="1" id="KW-0812">Transmembrane</keyword>
<dbReference type="EMBL" id="AY372453">
    <property type="protein sequence ID" value="AAR05230.1"/>
    <property type="molecule type" value="Genomic_DNA"/>
</dbReference>
<sequence>MSPFNLLSPSHIIVCIMCFVAIVYMPKYFKNSTDTAKLLLSYSIIFLMLINQGMDFYREGYLDEWKLGLPLHLCDFASLAGALYLITKKREFFLFAFFFGIAGGTMSILTPDVIYGFPHVPYIQNEIGHLLIILSVSYGIIIDNQRPYLKDCHRVLIFASFLLAIMYLVNYLLGPPANYWYLAEKPIGDNITSFMRPEPFHVIDLYALAVILVYLMYLPYYLKDRSKQ</sequence>
<accession>Q6UD10</accession>
<protein>
    <recommendedName>
        <fullName evidence="3">TIGR02206 family membrane protein</fullName>
    </recommendedName>
</protein>
<feature type="transmembrane region" description="Helical" evidence="1">
    <location>
        <begin position="203"/>
        <end position="222"/>
    </location>
</feature>
<gene>
    <name evidence="2" type="ORF">ANT32C12.16</name>
</gene>
<proteinExistence type="predicted"/>
<keyword evidence="1" id="KW-0472">Membrane</keyword>
<feature type="transmembrane region" description="Helical" evidence="1">
    <location>
        <begin position="127"/>
        <end position="143"/>
    </location>
</feature>
<name>Q6UD10_9PROT</name>
<dbReference type="Pfam" id="PF14808">
    <property type="entry name" value="TMEM164"/>
    <property type="match status" value="1"/>
</dbReference>
<feature type="transmembrane region" description="Helical" evidence="1">
    <location>
        <begin position="69"/>
        <end position="86"/>
    </location>
</feature>
<feature type="transmembrane region" description="Helical" evidence="1">
    <location>
        <begin position="38"/>
        <end position="57"/>
    </location>
</feature>
<feature type="transmembrane region" description="Helical" evidence="1">
    <location>
        <begin position="155"/>
        <end position="173"/>
    </location>
</feature>
<feature type="transmembrane region" description="Helical" evidence="1">
    <location>
        <begin position="93"/>
        <end position="115"/>
    </location>
</feature>
<feature type="transmembrane region" description="Helical" evidence="1">
    <location>
        <begin position="6"/>
        <end position="26"/>
    </location>
</feature>
<evidence type="ECO:0000313" key="2">
    <source>
        <dbReference type="EMBL" id="AAR05230.1"/>
    </source>
</evidence>